<keyword evidence="2" id="KW-0808">Transferase</keyword>
<dbReference type="GO" id="GO:0032981">
    <property type="term" value="P:mitochondrial respiratory chain complex I assembly"/>
    <property type="evidence" value="ECO:0007669"/>
    <property type="project" value="TreeGrafter"/>
</dbReference>
<evidence type="ECO:0000313" key="5">
    <source>
        <dbReference type="Proteomes" id="UP000769528"/>
    </source>
</evidence>
<evidence type="ECO:0000256" key="2">
    <source>
        <dbReference type="ARBA" id="ARBA00022679"/>
    </source>
</evidence>
<evidence type="ECO:0000256" key="1">
    <source>
        <dbReference type="ARBA" id="ARBA00022603"/>
    </source>
</evidence>
<dbReference type="InterPro" id="IPR050602">
    <property type="entry name" value="Malonyl-ACP_OMT"/>
</dbReference>
<keyword evidence="1" id="KW-0489">Methyltransferase</keyword>
<reference evidence="4" key="1">
    <citation type="journal article" date="2021" name="Open Biol.">
        <title>Shared evolutionary footprints suggest mitochondrial oxidative damage underlies multiple complex I losses in fungi.</title>
        <authorList>
            <person name="Schikora-Tamarit M.A."/>
            <person name="Marcet-Houben M."/>
            <person name="Nosek J."/>
            <person name="Gabaldon T."/>
        </authorList>
    </citation>
    <scope>NUCLEOTIDE SEQUENCE</scope>
    <source>
        <strain evidence="4">CBS6341</strain>
    </source>
</reference>
<dbReference type="OrthoDB" id="16816at2759"/>
<gene>
    <name evidence="4" type="ORF">WICMUC_004438</name>
</gene>
<organism evidence="4 5">
    <name type="scientific">Wickerhamomyces mucosus</name>
    <dbReference type="NCBI Taxonomy" id="1378264"/>
    <lineage>
        <taxon>Eukaryota</taxon>
        <taxon>Fungi</taxon>
        <taxon>Dikarya</taxon>
        <taxon>Ascomycota</taxon>
        <taxon>Saccharomycotina</taxon>
        <taxon>Saccharomycetes</taxon>
        <taxon>Phaffomycetales</taxon>
        <taxon>Wickerhamomycetaceae</taxon>
        <taxon>Wickerhamomyces</taxon>
    </lineage>
</organism>
<reference evidence="4" key="2">
    <citation type="submission" date="2021-01" db="EMBL/GenBank/DDBJ databases">
        <authorList>
            <person name="Schikora-Tamarit M.A."/>
        </authorList>
    </citation>
    <scope>NUCLEOTIDE SEQUENCE</scope>
    <source>
        <strain evidence="4">CBS6341</strain>
    </source>
</reference>
<evidence type="ECO:0000256" key="3">
    <source>
        <dbReference type="SAM" id="MobiDB-lite"/>
    </source>
</evidence>
<dbReference type="Proteomes" id="UP000769528">
    <property type="component" value="Unassembled WGS sequence"/>
</dbReference>
<evidence type="ECO:0000313" key="4">
    <source>
        <dbReference type="EMBL" id="KAH3672123.1"/>
    </source>
</evidence>
<dbReference type="PANTHER" id="PTHR13090:SF1">
    <property type="entry name" value="ARGININE-HYDROXYLASE NDUFAF5, MITOCHONDRIAL"/>
    <property type="match status" value="1"/>
</dbReference>
<dbReference type="GO" id="GO:0008168">
    <property type="term" value="F:methyltransferase activity"/>
    <property type="evidence" value="ECO:0007669"/>
    <property type="project" value="UniProtKB-KW"/>
</dbReference>
<dbReference type="PANTHER" id="PTHR13090">
    <property type="entry name" value="ARGININE-HYDROXYLASE NDUFAF5, MITOCHONDRIAL"/>
    <property type="match status" value="1"/>
</dbReference>
<keyword evidence="5" id="KW-1185">Reference proteome</keyword>
<evidence type="ECO:0008006" key="6">
    <source>
        <dbReference type="Google" id="ProtNLM"/>
    </source>
</evidence>
<dbReference type="SUPFAM" id="SSF53335">
    <property type="entry name" value="S-adenosyl-L-methionine-dependent methyltransferases"/>
    <property type="match status" value="1"/>
</dbReference>
<name>A0A9P8TA74_9ASCO</name>
<accession>A0A9P8TA74</accession>
<dbReference type="AlphaFoldDB" id="A0A9P8TA74"/>
<dbReference type="Pfam" id="PF13489">
    <property type="entry name" value="Methyltransf_23"/>
    <property type="match status" value="1"/>
</dbReference>
<feature type="compositionally biased region" description="Basic and acidic residues" evidence="3">
    <location>
        <begin position="308"/>
        <end position="318"/>
    </location>
</feature>
<dbReference type="Gene3D" id="3.40.50.150">
    <property type="entry name" value="Vaccinia Virus protein VP39"/>
    <property type="match status" value="1"/>
</dbReference>
<dbReference type="GO" id="GO:0005739">
    <property type="term" value="C:mitochondrion"/>
    <property type="evidence" value="ECO:0007669"/>
    <property type="project" value="TreeGrafter"/>
</dbReference>
<proteinExistence type="predicted"/>
<dbReference type="EMBL" id="JAEUBF010001205">
    <property type="protein sequence ID" value="KAH3672123.1"/>
    <property type="molecule type" value="Genomic_DNA"/>
</dbReference>
<dbReference type="CDD" id="cd02440">
    <property type="entry name" value="AdoMet_MTases"/>
    <property type="match status" value="1"/>
</dbReference>
<comment type="caution">
    <text evidence="4">The sequence shown here is derived from an EMBL/GenBank/DDBJ whole genome shotgun (WGS) entry which is preliminary data.</text>
</comment>
<sequence length="328" mass="37658">MFGTIQPRNFLYKVRSYGSYDVFDRKLKLVQRNRAIQSPKSDNVQYLRNEIAKKTIERLSFIKRPLSQLLDLGSSSGNFEEQLVSSDEEDFKLVRSRLEKITMTDSSEEILNKWIDRPFNKQLNIERIHVDEENLDKKVQSASYDAVISNLILHWTNELPGVFENISSVLKPDGLFLGSMLCEDTVFELRTSIQLAELERRGGITPRFSPLVKVNDVSTLLKKAKFNLVTIDIEEIVVIYPDIFTIIEDLRLMGEQRANLVGSSPFTPDLLLASQEIYKALHGEKMNNETVLPLTFRVLFMVGWKESDSQPKPIERGSGEINLSEFLH</sequence>
<feature type="region of interest" description="Disordered" evidence="3">
    <location>
        <begin position="308"/>
        <end position="328"/>
    </location>
</feature>
<protein>
    <recommendedName>
        <fullName evidence="6">Methyltransferase type 11 domain-containing protein</fullName>
    </recommendedName>
</protein>
<dbReference type="InterPro" id="IPR029063">
    <property type="entry name" value="SAM-dependent_MTases_sf"/>
</dbReference>
<dbReference type="GO" id="GO:0032259">
    <property type="term" value="P:methylation"/>
    <property type="evidence" value="ECO:0007669"/>
    <property type="project" value="UniProtKB-KW"/>
</dbReference>